<name>A0A4Z0JR00_9LACO</name>
<proteinExistence type="predicted"/>
<sequence length="90" mass="10707">MAMIYIKTNNLGAVTDYLKSDDDSEYSFKLFNDFKPDESLINDGYIYVHLIDSEYPLFEKLHDYYTYFDGQLHRPYNFDRKIIENILGGD</sequence>
<dbReference type="RefSeq" id="WP_135371577.1">
    <property type="nucleotide sequence ID" value="NZ_RKLY01000006.1"/>
</dbReference>
<protein>
    <submittedName>
        <fullName evidence="1">Uncharacterized protein</fullName>
    </submittedName>
</protein>
<comment type="caution">
    <text evidence="1">The sequence shown here is derived from an EMBL/GenBank/DDBJ whole genome shotgun (WGS) entry which is preliminary data.</text>
</comment>
<gene>
    <name evidence="1" type="ORF">EGT49_03525</name>
</gene>
<dbReference type="OrthoDB" id="2294948at2"/>
<reference evidence="1 2" key="1">
    <citation type="submission" date="2018-10" db="EMBL/GenBank/DDBJ databases">
        <title>Lactobacillus sp. R7 and Lactobacillus sp. R19 isolated from fermented mustard green product of Taiwan.</title>
        <authorList>
            <person name="Lin S.-T."/>
        </authorList>
    </citation>
    <scope>NUCLEOTIDE SEQUENCE [LARGE SCALE GENOMIC DNA]</scope>
    <source>
        <strain evidence="1 2">BCRC 81127</strain>
    </source>
</reference>
<dbReference type="AlphaFoldDB" id="A0A4Z0JR00"/>
<dbReference type="Proteomes" id="UP000298021">
    <property type="component" value="Unassembled WGS sequence"/>
</dbReference>
<evidence type="ECO:0000313" key="1">
    <source>
        <dbReference type="EMBL" id="TGD24339.1"/>
    </source>
</evidence>
<dbReference type="EMBL" id="RKLY01000006">
    <property type="protein sequence ID" value="TGD24339.1"/>
    <property type="molecule type" value="Genomic_DNA"/>
</dbReference>
<organism evidence="1 2">
    <name type="scientific">Companilactobacillus suantsaicola</name>
    <dbReference type="NCBI Taxonomy" id="2487723"/>
    <lineage>
        <taxon>Bacteria</taxon>
        <taxon>Bacillati</taxon>
        <taxon>Bacillota</taxon>
        <taxon>Bacilli</taxon>
        <taxon>Lactobacillales</taxon>
        <taxon>Lactobacillaceae</taxon>
        <taxon>Companilactobacillus</taxon>
    </lineage>
</organism>
<accession>A0A4Z0JR00</accession>
<evidence type="ECO:0000313" key="2">
    <source>
        <dbReference type="Proteomes" id="UP000298021"/>
    </source>
</evidence>
<keyword evidence="2" id="KW-1185">Reference proteome</keyword>